<keyword evidence="3" id="KW-1185">Reference proteome</keyword>
<dbReference type="InterPro" id="IPR041436">
    <property type="entry name" value="RNAse_A_bac"/>
</dbReference>
<feature type="domain" description="Bacterial CdiA-CT RNAse A" evidence="1">
    <location>
        <begin position="50"/>
        <end position="163"/>
    </location>
</feature>
<sequence length="164" mass="19001">MKKILVFLLLIPFLLIGGCFEESKTGESSEVKVLTELGYKGLEFYERVGGHTIRRHVGKDYSWLVNRLREEPRLRAASSFYDLATAERCVRRAIYFNRDKIVSWLKSPHSPDKLVLTYSCSEPVGIKVERVTRNKFRKITSHRVRVILKKDDSYGFIVLTAYPS</sequence>
<name>A0A420W6G2_9BACT</name>
<protein>
    <recommendedName>
        <fullName evidence="1">Bacterial CdiA-CT RNAse A domain-containing protein</fullName>
    </recommendedName>
</protein>
<dbReference type="Proteomes" id="UP000280881">
    <property type="component" value="Unassembled WGS sequence"/>
</dbReference>
<evidence type="ECO:0000313" key="2">
    <source>
        <dbReference type="EMBL" id="RKQ61634.1"/>
    </source>
</evidence>
<dbReference type="Pfam" id="PF18431">
    <property type="entry name" value="RNAse_A_bac"/>
    <property type="match status" value="1"/>
</dbReference>
<comment type="caution">
    <text evidence="2">The sequence shown here is derived from an EMBL/GenBank/DDBJ whole genome shotgun (WGS) entry which is preliminary data.</text>
</comment>
<evidence type="ECO:0000313" key="3">
    <source>
        <dbReference type="Proteomes" id="UP000280881"/>
    </source>
</evidence>
<reference evidence="2 3" key="1">
    <citation type="submission" date="2018-10" db="EMBL/GenBank/DDBJ databases">
        <title>Genomic Encyclopedia of Type Strains, Phase IV (KMG-IV): sequencing the most valuable type-strain genomes for metagenomic binning, comparative biology and taxonomic classification.</title>
        <authorList>
            <person name="Goeker M."/>
        </authorList>
    </citation>
    <scope>NUCLEOTIDE SEQUENCE [LARGE SCALE GENOMIC DNA]</scope>
    <source>
        <strain evidence="2 3">DSM 15521</strain>
    </source>
</reference>
<dbReference type="OrthoDB" id="1938617at2"/>
<dbReference type="CDD" id="cd20684">
    <property type="entry name" value="CdiA-CT_Yk_RNaseA-like"/>
    <property type="match status" value="1"/>
</dbReference>
<dbReference type="EMBL" id="RBIE01000002">
    <property type="protein sequence ID" value="RKQ61634.1"/>
    <property type="molecule type" value="Genomic_DNA"/>
</dbReference>
<evidence type="ECO:0000259" key="1">
    <source>
        <dbReference type="Pfam" id="PF18431"/>
    </source>
</evidence>
<accession>A0A420W6G2</accession>
<proteinExistence type="predicted"/>
<organism evidence="2 3">
    <name type="scientific">Thermovibrio guaymasensis</name>
    <dbReference type="NCBI Taxonomy" id="240167"/>
    <lineage>
        <taxon>Bacteria</taxon>
        <taxon>Pseudomonadati</taxon>
        <taxon>Aquificota</taxon>
        <taxon>Aquificia</taxon>
        <taxon>Desulfurobacteriales</taxon>
        <taxon>Desulfurobacteriaceae</taxon>
        <taxon>Thermovibrio</taxon>
    </lineage>
</organism>
<dbReference type="PROSITE" id="PS51257">
    <property type="entry name" value="PROKAR_LIPOPROTEIN"/>
    <property type="match status" value="1"/>
</dbReference>
<dbReference type="RefSeq" id="WP_121170820.1">
    <property type="nucleotide sequence ID" value="NZ_RBIE01000002.1"/>
</dbReference>
<gene>
    <name evidence="2" type="ORF">C7457_1073</name>
</gene>
<dbReference type="AlphaFoldDB" id="A0A420W6G2"/>